<name>A0ABR8VF76_9BACT</name>
<protein>
    <submittedName>
        <fullName evidence="5">AraC family transcriptional regulator</fullName>
    </submittedName>
</protein>
<dbReference type="RefSeq" id="WP_178257681.1">
    <property type="nucleotide sequence ID" value="NZ_JACSPQ010000060.1"/>
</dbReference>
<keyword evidence="1" id="KW-0805">Transcription regulation</keyword>
<dbReference type="PANTHER" id="PTHR43280:SF32">
    <property type="entry name" value="TRANSCRIPTIONAL REGULATORY PROTEIN"/>
    <property type="match status" value="1"/>
</dbReference>
<dbReference type="PANTHER" id="PTHR43280">
    <property type="entry name" value="ARAC-FAMILY TRANSCRIPTIONAL REGULATOR"/>
    <property type="match status" value="1"/>
</dbReference>
<sequence>MNNQLYVTMEIKKRTVLDAIQKNEGNIDFYDLEETTGMEAIELFSIVEALAKENRILMRLNHLDEDTYIYKSTGDMLYERFMDLLFVYRGKRRSVAFYASRLCITPKYLCSIVKKASGKTPTEWINETTIREIEYRLCHTQSSIKEIVYALEFPNLSIFGKFFKAHKGVSPKAYRMTHCNV</sequence>
<dbReference type="EMBL" id="JACSPQ010000060">
    <property type="protein sequence ID" value="MBD8003409.1"/>
    <property type="molecule type" value="Genomic_DNA"/>
</dbReference>
<evidence type="ECO:0000259" key="4">
    <source>
        <dbReference type="PROSITE" id="PS01124"/>
    </source>
</evidence>
<organism evidence="5 6">
    <name type="scientific">Phocaeicola faecium</name>
    <dbReference type="NCBI Taxonomy" id="2762213"/>
    <lineage>
        <taxon>Bacteria</taxon>
        <taxon>Pseudomonadati</taxon>
        <taxon>Bacteroidota</taxon>
        <taxon>Bacteroidia</taxon>
        <taxon>Bacteroidales</taxon>
        <taxon>Bacteroidaceae</taxon>
        <taxon>Phocaeicola</taxon>
    </lineage>
</organism>
<accession>A0ABR8VF76</accession>
<evidence type="ECO:0000313" key="6">
    <source>
        <dbReference type="Proteomes" id="UP000616346"/>
    </source>
</evidence>
<evidence type="ECO:0000256" key="2">
    <source>
        <dbReference type="ARBA" id="ARBA00023125"/>
    </source>
</evidence>
<dbReference type="SUPFAM" id="SSF46689">
    <property type="entry name" value="Homeodomain-like"/>
    <property type="match status" value="1"/>
</dbReference>
<dbReference type="InterPro" id="IPR018060">
    <property type="entry name" value="HTH_AraC"/>
</dbReference>
<proteinExistence type="predicted"/>
<dbReference type="Proteomes" id="UP000616346">
    <property type="component" value="Unassembled WGS sequence"/>
</dbReference>
<keyword evidence="6" id="KW-1185">Reference proteome</keyword>
<keyword evidence="3" id="KW-0804">Transcription</keyword>
<feature type="domain" description="HTH araC/xylS-type" evidence="4">
    <location>
        <begin position="79"/>
        <end position="177"/>
    </location>
</feature>
<dbReference type="InterPro" id="IPR009057">
    <property type="entry name" value="Homeodomain-like_sf"/>
</dbReference>
<evidence type="ECO:0000256" key="1">
    <source>
        <dbReference type="ARBA" id="ARBA00023015"/>
    </source>
</evidence>
<gene>
    <name evidence="5" type="ORF">H9626_14580</name>
</gene>
<comment type="caution">
    <text evidence="5">The sequence shown here is derived from an EMBL/GenBank/DDBJ whole genome shotgun (WGS) entry which is preliminary data.</text>
</comment>
<dbReference type="Gene3D" id="1.10.10.60">
    <property type="entry name" value="Homeodomain-like"/>
    <property type="match status" value="1"/>
</dbReference>
<evidence type="ECO:0000313" key="5">
    <source>
        <dbReference type="EMBL" id="MBD8003409.1"/>
    </source>
</evidence>
<reference evidence="5 6" key="1">
    <citation type="submission" date="2020-08" db="EMBL/GenBank/DDBJ databases">
        <title>A Genomic Blueprint of the Chicken Gut Microbiome.</title>
        <authorList>
            <person name="Gilroy R."/>
            <person name="Ravi A."/>
            <person name="Getino M."/>
            <person name="Pursley I."/>
            <person name="Horton D.L."/>
            <person name="Alikhan N.-F."/>
            <person name="Baker D."/>
            <person name="Gharbi K."/>
            <person name="Hall N."/>
            <person name="Watson M."/>
            <person name="Adriaenssens E.M."/>
            <person name="Foster-Nyarko E."/>
            <person name="Jarju S."/>
            <person name="Secka A."/>
            <person name="Antonio M."/>
            <person name="Oren A."/>
            <person name="Chaudhuri R."/>
            <person name="La Ragione R.M."/>
            <person name="Hildebrand F."/>
            <person name="Pallen M.J."/>
        </authorList>
    </citation>
    <scope>NUCLEOTIDE SEQUENCE [LARGE SCALE GENOMIC DNA]</scope>
    <source>
        <strain evidence="5 6">Sa1YUN3</strain>
    </source>
</reference>
<keyword evidence="2" id="KW-0238">DNA-binding</keyword>
<evidence type="ECO:0000256" key="3">
    <source>
        <dbReference type="ARBA" id="ARBA00023163"/>
    </source>
</evidence>
<dbReference type="PROSITE" id="PS01124">
    <property type="entry name" value="HTH_ARAC_FAMILY_2"/>
    <property type="match status" value="1"/>
</dbReference>
<dbReference type="Pfam" id="PF12833">
    <property type="entry name" value="HTH_18"/>
    <property type="match status" value="1"/>
</dbReference>
<dbReference type="SMART" id="SM00342">
    <property type="entry name" value="HTH_ARAC"/>
    <property type="match status" value="1"/>
</dbReference>